<name>A0A8J6NDU1_9BACT</name>
<evidence type="ECO:0000313" key="1">
    <source>
        <dbReference type="EMBL" id="MBC8318706.1"/>
    </source>
</evidence>
<accession>A0A8J6NDU1</accession>
<dbReference type="AlphaFoldDB" id="A0A8J6NDU1"/>
<dbReference type="EMBL" id="JACNJZ010000181">
    <property type="protein sequence ID" value="MBC8318706.1"/>
    <property type="molecule type" value="Genomic_DNA"/>
</dbReference>
<protein>
    <submittedName>
        <fullName evidence="1">Uncharacterized protein</fullName>
    </submittedName>
</protein>
<comment type="caution">
    <text evidence="1">The sequence shown here is derived from an EMBL/GenBank/DDBJ whole genome shotgun (WGS) entry which is preliminary data.</text>
</comment>
<proteinExistence type="predicted"/>
<organism evidence="1 2">
    <name type="scientific">Candidatus Desulfobia pelagia</name>
    <dbReference type="NCBI Taxonomy" id="2841692"/>
    <lineage>
        <taxon>Bacteria</taxon>
        <taxon>Pseudomonadati</taxon>
        <taxon>Thermodesulfobacteriota</taxon>
        <taxon>Desulfobulbia</taxon>
        <taxon>Desulfobulbales</taxon>
        <taxon>Desulfobulbaceae</taxon>
        <taxon>Candidatus Desulfobia</taxon>
    </lineage>
</organism>
<dbReference type="Proteomes" id="UP000614424">
    <property type="component" value="Unassembled WGS sequence"/>
</dbReference>
<reference evidence="1 2" key="1">
    <citation type="submission" date="2020-08" db="EMBL/GenBank/DDBJ databases">
        <title>Bridging the membrane lipid divide: bacteria of the FCB group superphylum have the potential to synthesize archaeal ether lipids.</title>
        <authorList>
            <person name="Villanueva L."/>
            <person name="Von Meijenfeldt F.A.B."/>
            <person name="Westbye A.B."/>
            <person name="Yadav S."/>
            <person name="Hopmans E.C."/>
            <person name="Dutilh B.E."/>
            <person name="Sinninghe Damste J.S."/>
        </authorList>
    </citation>
    <scope>NUCLEOTIDE SEQUENCE [LARGE SCALE GENOMIC DNA]</scope>
    <source>
        <strain evidence="1">NIOZ-UU47</strain>
    </source>
</reference>
<sequence length="172" mass="19315">MMPPRKGENYASGIIFFLTCVLLAASISIVPGCGRKSDTPEQQVRRFVAQVEEAAEQRDTSAIKKLIADGYSDDRKQIKQDLVRVAAGYFLRNKNVHVFTYIGGIQFPDPNKAELQVYAAMSGLPIPGAESLLDIRADLYRFDMTLARSDKKWLLVRSAWRPAEIEDFFPAD</sequence>
<evidence type="ECO:0000313" key="2">
    <source>
        <dbReference type="Proteomes" id="UP000614424"/>
    </source>
</evidence>
<gene>
    <name evidence="1" type="ORF">H8E41_12445</name>
</gene>